<gene>
    <name evidence="2" type="ORF">AVDCRST_MAG45-27</name>
</gene>
<keyword evidence="2" id="KW-0132">Cell division</keyword>
<keyword evidence="2" id="KW-0131">Cell cycle</keyword>
<feature type="non-terminal residue" evidence="2">
    <location>
        <position position="104"/>
    </location>
</feature>
<evidence type="ECO:0000313" key="2">
    <source>
        <dbReference type="EMBL" id="CAA9478907.1"/>
    </source>
</evidence>
<feature type="compositionally biased region" description="Basic and acidic residues" evidence="1">
    <location>
        <begin position="26"/>
        <end position="36"/>
    </location>
</feature>
<accession>A0A6J4RPF3</accession>
<protein>
    <submittedName>
        <fullName evidence="2">Cell division integral membrane protein, YggT and half-length relatives</fullName>
    </submittedName>
</protein>
<evidence type="ECO:0000256" key="1">
    <source>
        <dbReference type="SAM" id="MobiDB-lite"/>
    </source>
</evidence>
<dbReference type="GO" id="GO:0051301">
    <property type="term" value="P:cell division"/>
    <property type="evidence" value="ECO:0007669"/>
    <property type="project" value="UniProtKB-KW"/>
</dbReference>
<name>A0A6J4RPF3_9ACTN</name>
<organism evidence="2">
    <name type="scientific">uncultured Solirubrobacterales bacterium</name>
    <dbReference type="NCBI Taxonomy" id="768556"/>
    <lineage>
        <taxon>Bacteria</taxon>
        <taxon>Bacillati</taxon>
        <taxon>Actinomycetota</taxon>
        <taxon>Thermoleophilia</taxon>
        <taxon>Solirubrobacterales</taxon>
        <taxon>environmental samples</taxon>
    </lineage>
</organism>
<reference evidence="2" key="1">
    <citation type="submission" date="2020-02" db="EMBL/GenBank/DDBJ databases">
        <authorList>
            <person name="Meier V. D."/>
        </authorList>
    </citation>
    <scope>NUCLEOTIDE SEQUENCE</scope>
    <source>
        <strain evidence="2">AVDCRST_MAG45</strain>
    </source>
</reference>
<feature type="region of interest" description="Disordered" evidence="1">
    <location>
        <begin position="1"/>
        <end position="104"/>
    </location>
</feature>
<sequence length="104" mass="11619">ERPARRGRDRPRRRGGLRRHPVHGLRGPDHRPDRPLVDSADALQPGAARGRRLRGGRDESIPQLLPPLHSAHSHRAGGARPEPDHRDLPADHPPGHRRRPDPGL</sequence>
<feature type="non-terminal residue" evidence="2">
    <location>
        <position position="1"/>
    </location>
</feature>
<feature type="compositionally biased region" description="Basic residues" evidence="1">
    <location>
        <begin position="95"/>
        <end position="104"/>
    </location>
</feature>
<dbReference type="EMBL" id="CADCVU010000002">
    <property type="protein sequence ID" value="CAA9478907.1"/>
    <property type="molecule type" value="Genomic_DNA"/>
</dbReference>
<proteinExistence type="predicted"/>
<feature type="compositionally biased region" description="Basic and acidic residues" evidence="1">
    <location>
        <begin position="81"/>
        <end position="94"/>
    </location>
</feature>
<feature type="compositionally biased region" description="Basic residues" evidence="1">
    <location>
        <begin position="7"/>
        <end position="23"/>
    </location>
</feature>
<dbReference type="AlphaFoldDB" id="A0A6J4RPF3"/>